<evidence type="ECO:0000256" key="1">
    <source>
        <dbReference type="ARBA" id="ARBA00000448"/>
    </source>
</evidence>
<dbReference type="Gene3D" id="2.60.40.10">
    <property type="entry name" value="Immunoglobulins"/>
    <property type="match status" value="1"/>
</dbReference>
<dbReference type="Gene3D" id="3.20.20.300">
    <property type="entry name" value="Glycoside hydrolase, family 3, N-terminal domain"/>
    <property type="match status" value="1"/>
</dbReference>
<dbReference type="Pfam" id="PF00933">
    <property type="entry name" value="Glyco_hydro_3"/>
    <property type="match status" value="1"/>
</dbReference>
<dbReference type="InterPro" id="IPR002772">
    <property type="entry name" value="Glyco_hydro_3_C"/>
</dbReference>
<feature type="domain" description="CBM2" evidence="13">
    <location>
        <begin position="706"/>
        <end position="810"/>
    </location>
</feature>
<dbReference type="SMART" id="SM00637">
    <property type="entry name" value="CBD_II"/>
    <property type="match status" value="1"/>
</dbReference>
<dbReference type="Pfam" id="PF01915">
    <property type="entry name" value="Glyco_hydro_3_C"/>
    <property type="match status" value="1"/>
</dbReference>
<dbReference type="InterPro" id="IPR036116">
    <property type="entry name" value="FN3_sf"/>
</dbReference>
<dbReference type="InterPro" id="IPR051915">
    <property type="entry name" value="Cellulose_Degrad_GH3"/>
</dbReference>
<dbReference type="AlphaFoldDB" id="A0A1H5VDG6"/>
<keyword evidence="4 11" id="KW-0732">Signal</keyword>
<comment type="catalytic activity">
    <reaction evidence="1">
        <text>Hydrolysis of terminal, non-reducing beta-D-glucosyl residues with release of beta-D-glucose.</text>
        <dbReference type="EC" id="3.2.1.21"/>
    </reaction>
</comment>
<evidence type="ECO:0000259" key="13">
    <source>
        <dbReference type="PROSITE" id="PS51173"/>
    </source>
</evidence>
<dbReference type="GO" id="GO:0030247">
    <property type="term" value="F:polysaccharide binding"/>
    <property type="evidence" value="ECO:0007669"/>
    <property type="project" value="UniProtKB-UniRule"/>
</dbReference>
<gene>
    <name evidence="14" type="ORF">SAMN05444920_101849</name>
</gene>
<dbReference type="InterPro" id="IPR003961">
    <property type="entry name" value="FN3_dom"/>
</dbReference>
<dbReference type="PANTHER" id="PTHR30620:SF16">
    <property type="entry name" value="LYSOSOMAL BETA GLUCOSIDASE"/>
    <property type="match status" value="1"/>
</dbReference>
<comment type="similarity">
    <text evidence="2 9">Belongs to the glycosyl hydrolase 3 family.</text>
</comment>
<keyword evidence="15" id="KW-1185">Reference proteome</keyword>
<evidence type="ECO:0000256" key="9">
    <source>
        <dbReference type="RuleBase" id="RU361161"/>
    </source>
</evidence>
<dbReference type="InterPro" id="IPR017853">
    <property type="entry name" value="GH"/>
</dbReference>
<evidence type="ECO:0000313" key="14">
    <source>
        <dbReference type="EMBL" id="SEF85402.1"/>
    </source>
</evidence>
<dbReference type="InterPro" id="IPR036881">
    <property type="entry name" value="Glyco_hydro_3_C_sf"/>
</dbReference>
<reference evidence="14 15" key="1">
    <citation type="submission" date="2016-10" db="EMBL/GenBank/DDBJ databases">
        <authorList>
            <person name="de Groot N.N."/>
        </authorList>
    </citation>
    <scope>NUCLEOTIDE SEQUENCE [LARGE SCALE GENOMIC DNA]</scope>
    <source>
        <strain evidence="14 15">CGMCC 4.7037</strain>
    </source>
</reference>
<dbReference type="InterPro" id="IPR036962">
    <property type="entry name" value="Glyco_hydro_3_N_sf"/>
</dbReference>
<evidence type="ECO:0000256" key="2">
    <source>
        <dbReference type="ARBA" id="ARBA00005336"/>
    </source>
</evidence>
<evidence type="ECO:0000313" key="15">
    <source>
        <dbReference type="Proteomes" id="UP000236732"/>
    </source>
</evidence>
<evidence type="ECO:0000256" key="10">
    <source>
        <dbReference type="SAM" id="MobiDB-lite"/>
    </source>
</evidence>
<evidence type="ECO:0000256" key="5">
    <source>
        <dbReference type="ARBA" id="ARBA00022801"/>
    </source>
</evidence>
<dbReference type="InterPro" id="IPR001919">
    <property type="entry name" value="CBD2"/>
</dbReference>
<dbReference type="InterPro" id="IPR001764">
    <property type="entry name" value="Glyco_hydro_3_N"/>
</dbReference>
<evidence type="ECO:0000256" key="8">
    <source>
        <dbReference type="ARBA" id="ARBA00023326"/>
    </source>
</evidence>
<dbReference type="EMBL" id="FNVT01000001">
    <property type="protein sequence ID" value="SEF85402.1"/>
    <property type="molecule type" value="Genomic_DNA"/>
</dbReference>
<dbReference type="GO" id="GO:0009251">
    <property type="term" value="P:glucan catabolic process"/>
    <property type="evidence" value="ECO:0007669"/>
    <property type="project" value="TreeGrafter"/>
</dbReference>
<accession>A0A1H5VDG6</accession>
<dbReference type="Proteomes" id="UP000236732">
    <property type="component" value="Unassembled WGS sequence"/>
</dbReference>
<dbReference type="EC" id="3.2.1.21" evidence="3"/>
<dbReference type="RefSeq" id="WP_103954343.1">
    <property type="nucleotide sequence ID" value="NZ_FNVT01000001.1"/>
</dbReference>
<proteinExistence type="inferred from homology"/>
<feature type="signal peptide" evidence="11">
    <location>
        <begin position="1"/>
        <end position="28"/>
    </location>
</feature>
<evidence type="ECO:0000256" key="4">
    <source>
        <dbReference type="ARBA" id="ARBA00022729"/>
    </source>
</evidence>
<name>A0A1H5VDG6_9ACTN</name>
<dbReference type="InterPro" id="IPR019800">
    <property type="entry name" value="Glyco_hydro_3_AS"/>
</dbReference>
<dbReference type="PROSITE" id="PS50853">
    <property type="entry name" value="FN3"/>
    <property type="match status" value="1"/>
</dbReference>
<evidence type="ECO:0000256" key="11">
    <source>
        <dbReference type="SAM" id="SignalP"/>
    </source>
</evidence>
<dbReference type="InterPro" id="IPR008965">
    <property type="entry name" value="CBM2/CBM3_carb-bd_dom_sf"/>
</dbReference>
<dbReference type="OrthoDB" id="9803863at2"/>
<dbReference type="Gene3D" id="3.40.50.1700">
    <property type="entry name" value="Glycoside hydrolase family 3 C-terminal domain"/>
    <property type="match status" value="1"/>
</dbReference>
<dbReference type="SUPFAM" id="SSF51445">
    <property type="entry name" value="(Trans)glycosidases"/>
    <property type="match status" value="1"/>
</dbReference>
<dbReference type="GO" id="GO:0008422">
    <property type="term" value="F:beta-glucosidase activity"/>
    <property type="evidence" value="ECO:0007669"/>
    <property type="project" value="UniProtKB-EC"/>
</dbReference>
<evidence type="ECO:0000256" key="7">
    <source>
        <dbReference type="ARBA" id="ARBA00023295"/>
    </source>
</evidence>
<dbReference type="PANTHER" id="PTHR30620">
    <property type="entry name" value="PERIPLASMIC BETA-GLUCOSIDASE-RELATED"/>
    <property type="match status" value="1"/>
</dbReference>
<dbReference type="PROSITE" id="PS00775">
    <property type="entry name" value="GLYCOSYL_HYDROL_F3"/>
    <property type="match status" value="1"/>
</dbReference>
<evidence type="ECO:0000256" key="6">
    <source>
        <dbReference type="ARBA" id="ARBA00023277"/>
    </source>
</evidence>
<dbReference type="Gene3D" id="2.60.40.290">
    <property type="match status" value="1"/>
</dbReference>
<dbReference type="SUPFAM" id="SSF52279">
    <property type="entry name" value="Beta-D-glucan exohydrolase, C-terminal domain"/>
    <property type="match status" value="1"/>
</dbReference>
<dbReference type="SUPFAM" id="SSF49265">
    <property type="entry name" value="Fibronectin type III"/>
    <property type="match status" value="1"/>
</dbReference>
<feature type="region of interest" description="Disordered" evidence="10">
    <location>
        <begin position="606"/>
        <end position="625"/>
    </location>
</feature>
<feature type="chain" id="PRO_5009287127" description="beta-glucosidase" evidence="11">
    <location>
        <begin position="29"/>
        <end position="810"/>
    </location>
</feature>
<dbReference type="InterPro" id="IPR013783">
    <property type="entry name" value="Ig-like_fold"/>
</dbReference>
<feature type="domain" description="Fibronectin type-III" evidence="12">
    <location>
        <begin position="619"/>
        <end position="708"/>
    </location>
</feature>
<dbReference type="SUPFAM" id="SSF49384">
    <property type="entry name" value="Carbohydrate-binding domain"/>
    <property type="match status" value="1"/>
</dbReference>
<dbReference type="InterPro" id="IPR012291">
    <property type="entry name" value="CBM2_carb-bd_dom_sf"/>
</dbReference>
<organism evidence="14 15">
    <name type="scientific">Nonomuraea solani</name>
    <dbReference type="NCBI Taxonomy" id="1144553"/>
    <lineage>
        <taxon>Bacteria</taxon>
        <taxon>Bacillati</taxon>
        <taxon>Actinomycetota</taxon>
        <taxon>Actinomycetes</taxon>
        <taxon>Streptosporangiales</taxon>
        <taxon>Streptosporangiaceae</taxon>
        <taxon>Nonomuraea</taxon>
    </lineage>
</organism>
<keyword evidence="6" id="KW-0119">Carbohydrate metabolism</keyword>
<dbReference type="CDD" id="cd00063">
    <property type="entry name" value="FN3"/>
    <property type="match status" value="1"/>
</dbReference>
<keyword evidence="5 9" id="KW-0378">Hydrolase</keyword>
<keyword evidence="8" id="KW-0624">Polysaccharide degradation</keyword>
<dbReference type="PRINTS" id="PR00133">
    <property type="entry name" value="GLHYDRLASE3"/>
</dbReference>
<sequence length="810" mass="83053">MSMRWMSRAAASLLVAATLVASPATATAAFPYQDPTLPVPDRVADLMSRMSLDEKLGQMTQAERGSVSASDITTYRLGSVLSGGGSAPSPNTAAGWADMYDRFQNAALATPLGIPMIYGVDAVHGHNNVHGATIFPHNIGLGASRDPALVERIGRAVAEEVSGTGIDWNFAPCLCVARNDRWGRTYESFGETPEVPSSMATIVTGLQGAALNGPASVLATAKHYVGDGGTTGGTDQGDTQLSEAELRAVHLPPFRAAVERGVGSVMVSFSSWNGAKLHGHQYLITTVLKGELAFGGFVVSDWNGIDQIDGAAGMSASDVRSAVNAGIDMIMVPTAWRQFIDLLRAEVQAGRVSTARVDDAVRRVLTKKFELGLFEKPLTDRAYTATVGSAAHRALAREAVAKSQVVLKNSANLLPLARTGGKIFVAGKSADDIGNQSGGWTISWQGSPGNITPGTTILQGIRNTVGSGATVTYSRDGGGIDGSYRVAIAVVGETPYAEGEGDRPGSLGLDTTDLNTIATLRASGVPVVVVLVSGRPLDIAAQVPNWNALVAAWLPGTEGQGVADVLFGVVQPGGKLPMTWMSSASQQPINSGDGKTPLFAYGAGLTYQPPQNDTSPPTAPGTPAASSITASSVALAWAASSDNVGVTGYDVVRVQGATETPAATSATSPATVTGLAASTSYTFAVYARDAAGNRSPRSGTVTVTTAGGGTGGCSVTPSTQTQWSTGYVIQAAVTNTGTTQKSGWSVTFTLPPGHTVTGSWNTALSVSGQTVTARNAAHNGTLAPSGGTSFGFQATRPNGDTAVPSAYTCA</sequence>
<evidence type="ECO:0000259" key="12">
    <source>
        <dbReference type="PROSITE" id="PS50853"/>
    </source>
</evidence>
<protein>
    <recommendedName>
        <fullName evidence="3">beta-glucosidase</fullName>
        <ecNumber evidence="3">3.2.1.21</ecNumber>
    </recommendedName>
</protein>
<dbReference type="PROSITE" id="PS51173">
    <property type="entry name" value="CBM2"/>
    <property type="match status" value="1"/>
</dbReference>
<evidence type="ECO:0000256" key="3">
    <source>
        <dbReference type="ARBA" id="ARBA00012744"/>
    </source>
</evidence>
<dbReference type="Pfam" id="PF00553">
    <property type="entry name" value="CBM_2"/>
    <property type="match status" value="1"/>
</dbReference>
<dbReference type="SMART" id="SM00060">
    <property type="entry name" value="FN3"/>
    <property type="match status" value="1"/>
</dbReference>
<keyword evidence="7 9" id="KW-0326">Glycosidase</keyword>
<dbReference type="Pfam" id="PF00041">
    <property type="entry name" value="fn3"/>
    <property type="match status" value="1"/>
</dbReference>